<sequence>MRIGELAGLAGVSTRTVRHYHRIGLLPEPSRRENGYRTYELRDLVLLLRTRRLVELGLSLEEVADALSDDRGRDLVEIIREIDASLASQQEQIARQRAAIADLLAADGDLRSPALVDVLSSLGDHPARERESLVAELIESLTGNLDLYESVAADPSLRSQILAVETEFAALVDVSPTSPVVEELASRARSFGPAVAALLPTDASVDADAETLLSAVTSGMSPAQVRCLRLMFSYWQEEMT</sequence>
<accession>A0ABV6MZR1</accession>
<name>A0ABV6MZR1_9PSEU</name>
<dbReference type="InterPro" id="IPR000551">
    <property type="entry name" value="MerR-type_HTH_dom"/>
</dbReference>
<proteinExistence type="predicted"/>
<dbReference type="Gene3D" id="1.10.1660.10">
    <property type="match status" value="1"/>
</dbReference>
<dbReference type="InterPro" id="IPR047057">
    <property type="entry name" value="MerR_fam"/>
</dbReference>
<evidence type="ECO:0000313" key="3">
    <source>
        <dbReference type="EMBL" id="MFC0545812.1"/>
    </source>
</evidence>
<dbReference type="RefSeq" id="WP_273943654.1">
    <property type="nucleotide sequence ID" value="NZ_CP097263.1"/>
</dbReference>
<organism evidence="3 4">
    <name type="scientific">Kutzneria chonburiensis</name>
    <dbReference type="NCBI Taxonomy" id="1483604"/>
    <lineage>
        <taxon>Bacteria</taxon>
        <taxon>Bacillati</taxon>
        <taxon>Actinomycetota</taxon>
        <taxon>Actinomycetes</taxon>
        <taxon>Pseudonocardiales</taxon>
        <taxon>Pseudonocardiaceae</taxon>
        <taxon>Kutzneria</taxon>
    </lineage>
</organism>
<evidence type="ECO:0000256" key="1">
    <source>
        <dbReference type="ARBA" id="ARBA00023125"/>
    </source>
</evidence>
<reference evidence="3 4" key="1">
    <citation type="submission" date="2024-09" db="EMBL/GenBank/DDBJ databases">
        <authorList>
            <person name="Sun Q."/>
            <person name="Mori K."/>
        </authorList>
    </citation>
    <scope>NUCLEOTIDE SEQUENCE [LARGE SCALE GENOMIC DNA]</scope>
    <source>
        <strain evidence="3 4">TBRC 1432</strain>
    </source>
</reference>
<comment type="caution">
    <text evidence="3">The sequence shown here is derived from an EMBL/GenBank/DDBJ whole genome shotgun (WGS) entry which is preliminary data.</text>
</comment>
<keyword evidence="1" id="KW-0238">DNA-binding</keyword>
<dbReference type="PANTHER" id="PTHR30204">
    <property type="entry name" value="REDOX-CYCLING DRUG-SENSING TRANSCRIPTIONAL ACTIVATOR SOXR"/>
    <property type="match status" value="1"/>
</dbReference>
<gene>
    <name evidence="3" type="ORF">ACFFH7_30150</name>
</gene>
<dbReference type="SMART" id="SM00422">
    <property type="entry name" value="HTH_MERR"/>
    <property type="match status" value="1"/>
</dbReference>
<dbReference type="PROSITE" id="PS50937">
    <property type="entry name" value="HTH_MERR_2"/>
    <property type="match status" value="1"/>
</dbReference>
<dbReference type="SUPFAM" id="SSF46955">
    <property type="entry name" value="Putative DNA-binding domain"/>
    <property type="match status" value="1"/>
</dbReference>
<evidence type="ECO:0000313" key="4">
    <source>
        <dbReference type="Proteomes" id="UP001589810"/>
    </source>
</evidence>
<dbReference type="Proteomes" id="UP001589810">
    <property type="component" value="Unassembled WGS sequence"/>
</dbReference>
<dbReference type="Pfam" id="PF13411">
    <property type="entry name" value="MerR_1"/>
    <property type="match status" value="1"/>
</dbReference>
<dbReference type="EMBL" id="JBHLUD010000010">
    <property type="protein sequence ID" value="MFC0545812.1"/>
    <property type="molecule type" value="Genomic_DNA"/>
</dbReference>
<dbReference type="InterPro" id="IPR009061">
    <property type="entry name" value="DNA-bd_dom_put_sf"/>
</dbReference>
<feature type="domain" description="HTH merR-type" evidence="2">
    <location>
        <begin position="1"/>
        <end position="69"/>
    </location>
</feature>
<keyword evidence="4" id="KW-1185">Reference proteome</keyword>
<protein>
    <submittedName>
        <fullName evidence="3">MerR family transcriptional regulator</fullName>
    </submittedName>
</protein>
<dbReference type="PANTHER" id="PTHR30204:SF93">
    <property type="entry name" value="HTH MERR-TYPE DOMAIN-CONTAINING PROTEIN"/>
    <property type="match status" value="1"/>
</dbReference>
<evidence type="ECO:0000259" key="2">
    <source>
        <dbReference type="PROSITE" id="PS50937"/>
    </source>
</evidence>
<dbReference type="PRINTS" id="PR00040">
    <property type="entry name" value="HTHMERR"/>
</dbReference>